<accession>A0A1B6NP40</accession>
<reference evidence="1" key="1">
    <citation type="submission" date="2013-11" db="EMBL/GenBank/DDBJ databases">
        <title>Microbial diversity, functional groups and degradation webs in Northern and Southern Mediterranean and Red Sea marine crude oil polluted sites.</title>
        <authorList>
            <person name="Daffonchio D."/>
            <person name="Mapelli F."/>
            <person name="Ferrer M."/>
            <person name="Richter M."/>
            <person name="Cherif A."/>
            <person name="Malkawi H.I."/>
            <person name="Yakimov M.M."/>
            <person name="Abdel-Fattah Y.R."/>
            <person name="Blaghen M."/>
            <person name="Golyshin P.N."/>
            <person name="Kalogerakis N."/>
            <person name="Boon N."/>
            <person name="Magagnini M."/>
            <person name="Fava F."/>
        </authorList>
    </citation>
    <scope>NUCLEOTIDE SEQUENCE</scope>
</reference>
<evidence type="ECO:0000313" key="1">
    <source>
        <dbReference type="EMBL" id="KTF05140.1"/>
    </source>
</evidence>
<organism evidence="1">
    <name type="scientific">marine sediment metagenome</name>
    <dbReference type="NCBI Taxonomy" id="412755"/>
    <lineage>
        <taxon>unclassified sequences</taxon>
        <taxon>metagenomes</taxon>
        <taxon>ecological metagenomes</taxon>
    </lineage>
</organism>
<gene>
    <name evidence="1" type="ORF">MGSAQ_003365</name>
</gene>
<dbReference type="AlphaFoldDB" id="A0A1B6NP40"/>
<comment type="caution">
    <text evidence="1">The sequence shown here is derived from an EMBL/GenBank/DDBJ whole genome shotgun (WGS) entry which is preliminary data.</text>
</comment>
<sequence length="47" mass="5183">MYESAVASYLLLAICYQYCATNNSDIHVMKSGSVARRTVQSIRASLP</sequence>
<proteinExistence type="predicted"/>
<name>A0A1B6NP40_9ZZZZ</name>
<dbReference type="EMBL" id="AYSL01001975">
    <property type="protein sequence ID" value="KTF05140.1"/>
    <property type="molecule type" value="Genomic_DNA"/>
</dbReference>
<protein>
    <submittedName>
        <fullName evidence="1">Uncharacterized protein</fullName>
    </submittedName>
</protein>